<evidence type="ECO:0000256" key="4">
    <source>
        <dbReference type="SAM" id="Phobius"/>
    </source>
</evidence>
<dbReference type="InterPro" id="IPR002123">
    <property type="entry name" value="Plipid/glycerol_acylTrfase"/>
</dbReference>
<dbReference type="AlphaFoldDB" id="A0A512H955"/>
<dbReference type="Pfam" id="PF01553">
    <property type="entry name" value="Acyltransferase"/>
    <property type="match status" value="1"/>
</dbReference>
<dbReference type="OrthoDB" id="5290997at2"/>
<dbReference type="PANTHER" id="PTHR10434">
    <property type="entry name" value="1-ACYL-SN-GLYCEROL-3-PHOSPHATE ACYLTRANSFERASE"/>
    <property type="match status" value="1"/>
</dbReference>
<dbReference type="CDD" id="cd07989">
    <property type="entry name" value="LPLAT_AGPAT-like"/>
    <property type="match status" value="1"/>
</dbReference>
<comment type="caution">
    <text evidence="6">The sequence shown here is derived from an EMBL/GenBank/DDBJ whole genome shotgun (WGS) entry which is preliminary data.</text>
</comment>
<keyword evidence="7" id="KW-1185">Reference proteome</keyword>
<sequence>MTVLRSLAFNVFYVLWTLVLGTVALPILGVCLATGRRMPVQRVARVWVGGFLVAAHRLIGLSWTTRGLEAVPQGPVIFAAKHQSAYDTFLFHRLLNDPVYVLKKELLALPLVGWYFRVTGMIAVDREAGASALKAMVRDARAALDQGSQIVIFPEGTRVAPGDERPYHPGVAALYSQLGVPVVPVAINSGVFWPRNGFFKRPGQVVIEFLPALEPGMPRKAFLATLHARIEERSRALVAEAEGRPVPPASPVPASD</sequence>
<keyword evidence="4" id="KW-1133">Transmembrane helix</keyword>
<evidence type="ECO:0000313" key="7">
    <source>
        <dbReference type="Proteomes" id="UP000321567"/>
    </source>
</evidence>
<evidence type="ECO:0000256" key="2">
    <source>
        <dbReference type="ARBA" id="ARBA00022679"/>
    </source>
</evidence>
<organism evidence="6 7">
    <name type="scientific">Pararhodospirillum oryzae</name>
    <dbReference type="NCBI Taxonomy" id="478448"/>
    <lineage>
        <taxon>Bacteria</taxon>
        <taxon>Pseudomonadati</taxon>
        <taxon>Pseudomonadota</taxon>
        <taxon>Alphaproteobacteria</taxon>
        <taxon>Rhodospirillales</taxon>
        <taxon>Rhodospirillaceae</taxon>
        <taxon>Pararhodospirillum</taxon>
    </lineage>
</organism>
<protein>
    <submittedName>
        <fullName evidence="6">1-acyl-sn-glycerol-3-phosphate acyltransferase</fullName>
    </submittedName>
</protein>
<dbReference type="Proteomes" id="UP000321567">
    <property type="component" value="Unassembled WGS sequence"/>
</dbReference>
<dbReference type="SUPFAM" id="SSF69593">
    <property type="entry name" value="Glycerol-3-phosphate (1)-acyltransferase"/>
    <property type="match status" value="1"/>
</dbReference>
<dbReference type="PANTHER" id="PTHR10434:SF40">
    <property type="entry name" value="1-ACYL-SN-GLYCEROL-3-PHOSPHATE ACYLTRANSFERASE"/>
    <property type="match status" value="1"/>
</dbReference>
<dbReference type="GO" id="GO:0003841">
    <property type="term" value="F:1-acylglycerol-3-phosphate O-acyltransferase activity"/>
    <property type="evidence" value="ECO:0007669"/>
    <property type="project" value="TreeGrafter"/>
</dbReference>
<name>A0A512H955_9PROT</name>
<dbReference type="SMART" id="SM00563">
    <property type="entry name" value="PlsC"/>
    <property type="match status" value="1"/>
</dbReference>
<evidence type="ECO:0000313" key="6">
    <source>
        <dbReference type="EMBL" id="GEO81989.1"/>
    </source>
</evidence>
<feature type="transmembrane region" description="Helical" evidence="4">
    <location>
        <begin position="12"/>
        <end position="34"/>
    </location>
</feature>
<feature type="domain" description="Phospholipid/glycerol acyltransferase" evidence="5">
    <location>
        <begin position="76"/>
        <end position="190"/>
    </location>
</feature>
<keyword evidence="3 6" id="KW-0012">Acyltransferase</keyword>
<evidence type="ECO:0000256" key="3">
    <source>
        <dbReference type="ARBA" id="ARBA00023315"/>
    </source>
</evidence>
<evidence type="ECO:0000256" key="1">
    <source>
        <dbReference type="ARBA" id="ARBA00005189"/>
    </source>
</evidence>
<keyword evidence="2 6" id="KW-0808">Transferase</keyword>
<comment type="pathway">
    <text evidence="1">Lipid metabolism.</text>
</comment>
<accession>A0A512H955</accession>
<keyword evidence="4" id="KW-0472">Membrane</keyword>
<reference evidence="6 7" key="1">
    <citation type="submission" date="2019-07" db="EMBL/GenBank/DDBJ databases">
        <title>Whole genome shotgun sequence of Rhodospirillum oryzae NBRC 107573.</title>
        <authorList>
            <person name="Hosoyama A."/>
            <person name="Uohara A."/>
            <person name="Ohji S."/>
            <person name="Ichikawa N."/>
        </authorList>
    </citation>
    <scope>NUCLEOTIDE SEQUENCE [LARGE SCALE GENOMIC DNA]</scope>
    <source>
        <strain evidence="6 7">NBRC 107573</strain>
    </source>
</reference>
<keyword evidence="4" id="KW-0812">Transmembrane</keyword>
<dbReference type="RefSeq" id="WP_147164003.1">
    <property type="nucleotide sequence ID" value="NZ_BJZO01000055.1"/>
</dbReference>
<gene>
    <name evidence="6" type="ORF">ROR02_21200</name>
</gene>
<dbReference type="GO" id="GO:0006654">
    <property type="term" value="P:phosphatidic acid biosynthetic process"/>
    <property type="evidence" value="ECO:0007669"/>
    <property type="project" value="TreeGrafter"/>
</dbReference>
<proteinExistence type="predicted"/>
<evidence type="ECO:0000259" key="5">
    <source>
        <dbReference type="SMART" id="SM00563"/>
    </source>
</evidence>
<dbReference type="EMBL" id="BJZO01000055">
    <property type="protein sequence ID" value="GEO81989.1"/>
    <property type="molecule type" value="Genomic_DNA"/>
</dbReference>